<name>A0AC35F6K9_9BILA</name>
<organism evidence="1 2">
    <name type="scientific">Panagrolaimus sp. PS1159</name>
    <dbReference type="NCBI Taxonomy" id="55785"/>
    <lineage>
        <taxon>Eukaryota</taxon>
        <taxon>Metazoa</taxon>
        <taxon>Ecdysozoa</taxon>
        <taxon>Nematoda</taxon>
        <taxon>Chromadorea</taxon>
        <taxon>Rhabditida</taxon>
        <taxon>Tylenchina</taxon>
        <taxon>Panagrolaimomorpha</taxon>
        <taxon>Panagrolaimoidea</taxon>
        <taxon>Panagrolaimidae</taxon>
        <taxon>Panagrolaimus</taxon>
    </lineage>
</organism>
<accession>A0AC35F6K9</accession>
<dbReference type="Proteomes" id="UP000887580">
    <property type="component" value="Unplaced"/>
</dbReference>
<evidence type="ECO:0000313" key="2">
    <source>
        <dbReference type="WBParaSite" id="PS1159_v2.g13679.t1"/>
    </source>
</evidence>
<sequence>MPQKGADFQQQLIPKKCKNTASDIIRCIEKSNTFCHSSSTTGQQLLTLLNDTKILYLIDAYDEISKQQWNVTLPEIPTDFDNEYGCAVKIVQLVKGSEALGATIKYTPEGYVFISRLIAGGAAEKSGLISVGDRILSINGISVDHKDPNDIAILLNTSENSTVTFKLAPTPLRKCLPTEQLKSYKYIRTLIDYNPRNDLSHPCPDAGLCFKKGSILEVIHIDDKHWMQAKFVGAVSNMSSAVGIIPTDEKLSLDDNNATNENNKNCLISIAYESVCQLAPKSGIIRTLVFIGPPGVGRNSIKRRLILQWPQRYASTIPHTSRFPRPHEKDGIDYNFVSRQQMKEWIHNGKFIESVSNMSSSAVGIIPTDEKLSLDDNNITNENNKNSLISIAYESVCQLAPKSGIIRTLVFIGPPGVGRNSIKRRLILQWPQRYASTIPHTSRLPRPHEKDGIDYNFVSRQKMKEWIHNGKFIESGEYNGNLYGTLDDAILTVLSKKQIPIINAHPTALKKKYGQFFDAKIINDNLDSAFTTLCTILHNFDTLPSWIPLEWVKNDVK</sequence>
<proteinExistence type="predicted"/>
<dbReference type="WBParaSite" id="PS1159_v2.g13679.t1">
    <property type="protein sequence ID" value="PS1159_v2.g13679.t1"/>
    <property type="gene ID" value="PS1159_v2.g13679"/>
</dbReference>
<protein>
    <submittedName>
        <fullName evidence="2">Uncharacterized protein</fullName>
    </submittedName>
</protein>
<reference evidence="2" key="1">
    <citation type="submission" date="2022-11" db="UniProtKB">
        <authorList>
            <consortium name="WormBaseParasite"/>
        </authorList>
    </citation>
    <scope>IDENTIFICATION</scope>
</reference>
<evidence type="ECO:0000313" key="1">
    <source>
        <dbReference type="Proteomes" id="UP000887580"/>
    </source>
</evidence>